<dbReference type="Proteomes" id="UP000697107">
    <property type="component" value="Unassembled WGS sequence"/>
</dbReference>
<dbReference type="GO" id="GO:0006310">
    <property type="term" value="P:DNA recombination"/>
    <property type="evidence" value="ECO:0007669"/>
    <property type="project" value="UniProtKB-KW"/>
</dbReference>
<comment type="caution">
    <text evidence="4">The sequence shown here is derived from an EMBL/GenBank/DDBJ whole genome shotgun (WGS) entry which is preliminary data.</text>
</comment>
<dbReference type="EMBL" id="RCML01003053">
    <property type="protein sequence ID" value="KAG2956440.1"/>
    <property type="molecule type" value="Genomic_DNA"/>
</dbReference>
<dbReference type="EMBL" id="MJFZ01003500">
    <property type="protein sequence ID" value="RAW20077.1"/>
    <property type="molecule type" value="Genomic_DNA"/>
</dbReference>
<accession>A0A329R5P3</accession>
<keyword evidence="1" id="KW-0233">DNA recombination</keyword>
<dbReference type="OrthoDB" id="167512at2759"/>
<keyword evidence="5" id="KW-1185">Reference proteome</keyword>
<dbReference type="VEuPathDB" id="FungiDB:PC110_g23481"/>
<evidence type="ECO:0008006" key="6">
    <source>
        <dbReference type="Google" id="ProtNLM"/>
    </source>
</evidence>
<evidence type="ECO:0000313" key="4">
    <source>
        <dbReference type="EMBL" id="RAW20077.1"/>
    </source>
</evidence>
<reference evidence="4 5" key="1">
    <citation type="submission" date="2018-01" db="EMBL/GenBank/DDBJ databases">
        <title>Draft genome of the strawberry crown rot pathogen Phytophthora cactorum.</title>
        <authorList>
            <person name="Armitage A.D."/>
            <person name="Lysoe E."/>
            <person name="Nellist C.F."/>
            <person name="Harrison R.J."/>
            <person name="Brurberg M.B."/>
        </authorList>
    </citation>
    <scope>NUCLEOTIDE SEQUENCE [LARGE SCALE GENOMIC DNA]</scope>
    <source>
        <strain evidence="4 5">10300</strain>
    </source>
</reference>
<dbReference type="Proteomes" id="UP000251314">
    <property type="component" value="Unassembled WGS sequence"/>
</dbReference>
<sequence length="108" mass="11688">MNRPGNIPAAVYMSRRGRLACISTEDISGAIKHAAIHTGKTSCRLSSHSLRTGGVTHVYRSDADALTIQCHCRWVSDAYKTYTRLCKESGTTLIVNMVAGSMGDSTLQ</sequence>
<protein>
    <recommendedName>
        <fullName evidence="6">Integrase-like, catalytic domain</fullName>
    </recommendedName>
</protein>
<dbReference type="GO" id="GO:0003677">
    <property type="term" value="F:DNA binding"/>
    <property type="evidence" value="ECO:0007669"/>
    <property type="project" value="InterPro"/>
</dbReference>
<dbReference type="Gene3D" id="1.10.443.10">
    <property type="entry name" value="Intergrase catalytic core"/>
    <property type="match status" value="1"/>
</dbReference>
<dbReference type="Proteomes" id="UP000735874">
    <property type="component" value="Unassembled WGS sequence"/>
</dbReference>
<proteinExistence type="predicted"/>
<dbReference type="AlphaFoldDB" id="A0A329R5P3"/>
<dbReference type="SUPFAM" id="SSF56349">
    <property type="entry name" value="DNA breaking-rejoining enzymes"/>
    <property type="match status" value="1"/>
</dbReference>
<dbReference type="InterPro" id="IPR013762">
    <property type="entry name" value="Integrase-like_cat_sf"/>
</dbReference>
<reference evidence="2" key="2">
    <citation type="submission" date="2018-10" db="EMBL/GenBank/DDBJ databases">
        <title>Effector identification in a new, highly contiguous assembly of the strawberry crown rot pathogen Phytophthora cactorum.</title>
        <authorList>
            <person name="Armitage A.D."/>
            <person name="Nellist C.F."/>
            <person name="Bates H."/>
            <person name="Vickerstaff R.J."/>
            <person name="Harrison R.J."/>
        </authorList>
    </citation>
    <scope>NUCLEOTIDE SEQUENCE</scope>
    <source>
        <strain evidence="2">15-7</strain>
        <strain evidence="3">P415</strain>
    </source>
</reference>
<gene>
    <name evidence="4" type="ORF">PC110_g23481</name>
    <name evidence="2" type="ORF">PC113_g24156</name>
    <name evidence="3" type="ORF">PC118_g24459</name>
</gene>
<dbReference type="InterPro" id="IPR011010">
    <property type="entry name" value="DNA_brk_join_enz"/>
</dbReference>
<organism evidence="4 5">
    <name type="scientific">Phytophthora cactorum</name>
    <dbReference type="NCBI Taxonomy" id="29920"/>
    <lineage>
        <taxon>Eukaryota</taxon>
        <taxon>Sar</taxon>
        <taxon>Stramenopiles</taxon>
        <taxon>Oomycota</taxon>
        <taxon>Peronosporomycetes</taxon>
        <taxon>Peronosporales</taxon>
        <taxon>Peronosporaceae</taxon>
        <taxon>Phytophthora</taxon>
    </lineage>
</organism>
<evidence type="ECO:0000256" key="1">
    <source>
        <dbReference type="ARBA" id="ARBA00023172"/>
    </source>
</evidence>
<evidence type="ECO:0000313" key="5">
    <source>
        <dbReference type="Proteomes" id="UP000251314"/>
    </source>
</evidence>
<dbReference type="EMBL" id="RCMG01002803">
    <property type="protein sequence ID" value="KAG2806222.1"/>
    <property type="molecule type" value="Genomic_DNA"/>
</dbReference>
<name>A0A329R5P3_9STRA</name>
<dbReference type="GO" id="GO:0015074">
    <property type="term" value="P:DNA integration"/>
    <property type="evidence" value="ECO:0007669"/>
    <property type="project" value="InterPro"/>
</dbReference>
<evidence type="ECO:0000313" key="3">
    <source>
        <dbReference type="EMBL" id="KAG2956440.1"/>
    </source>
</evidence>
<evidence type="ECO:0000313" key="2">
    <source>
        <dbReference type="EMBL" id="KAG2806222.1"/>
    </source>
</evidence>